<dbReference type="Proteomes" id="UP001259420">
    <property type="component" value="Unassembled WGS sequence"/>
</dbReference>
<proteinExistence type="predicted"/>
<organism evidence="1 2">
    <name type="scientific">Pseudomonas synxantha</name>
    <dbReference type="NCBI Taxonomy" id="47883"/>
    <lineage>
        <taxon>Bacteria</taxon>
        <taxon>Pseudomonadati</taxon>
        <taxon>Pseudomonadota</taxon>
        <taxon>Gammaproteobacteria</taxon>
        <taxon>Pseudomonadales</taxon>
        <taxon>Pseudomonadaceae</taxon>
        <taxon>Pseudomonas</taxon>
    </lineage>
</organism>
<reference evidence="1" key="1">
    <citation type="submission" date="2023-07" db="EMBL/GenBank/DDBJ databases">
        <title>Sorghum-associated microbial communities from plants grown in Nebraska, USA.</title>
        <authorList>
            <person name="Schachtman D."/>
        </authorList>
    </citation>
    <scope>NUCLEOTIDE SEQUENCE</scope>
    <source>
        <strain evidence="1">BE46</strain>
    </source>
</reference>
<dbReference type="EMBL" id="JAVDSD010000003">
    <property type="protein sequence ID" value="MDR6606579.1"/>
    <property type="molecule type" value="Genomic_DNA"/>
</dbReference>
<gene>
    <name evidence="1" type="ORF">J2X87_001645</name>
</gene>
<accession>A0ACC6JK14</accession>
<evidence type="ECO:0000313" key="2">
    <source>
        <dbReference type="Proteomes" id="UP001259420"/>
    </source>
</evidence>
<sequence>MDLPNSCLPHKPADINASYDAAISENPANRHTSASSRKKRAVAWHTKYWAPGRTLRIAFLNGSQAFKDGVKNAASNWLPHINLKFDFVEGEVGDIRIRAEPGTYWSKVGTDALLVEEGPTMVISDWMLQPKLFAHYVMHEFGHALGAEHEHLHPEANIPWNKPAVYEAHWVPEDADEDDLRRKDVDERYFNLLDPSEVNYSSYDPKSIMHYEIRQAWTHGDFQIFLNFVLSEKDKAFMAKAYPYPEETSE</sequence>
<protein>
    <submittedName>
        <fullName evidence="1">Uncharacterized protein</fullName>
    </submittedName>
</protein>
<name>A0ACC6JK14_9PSED</name>
<keyword evidence="2" id="KW-1185">Reference proteome</keyword>
<evidence type="ECO:0000313" key="1">
    <source>
        <dbReference type="EMBL" id="MDR6606579.1"/>
    </source>
</evidence>
<comment type="caution">
    <text evidence="1">The sequence shown here is derived from an EMBL/GenBank/DDBJ whole genome shotgun (WGS) entry which is preliminary data.</text>
</comment>